<dbReference type="AlphaFoldDB" id="A0AA47ICB0"/>
<dbReference type="InterPro" id="IPR038765">
    <property type="entry name" value="Papain-like_cys_pep_sf"/>
</dbReference>
<organism evidence="1 2">
    <name type="scientific">Xanthomonas hortorum</name>
    <dbReference type="NCBI Taxonomy" id="56454"/>
    <lineage>
        <taxon>Bacteria</taxon>
        <taxon>Pseudomonadati</taxon>
        <taxon>Pseudomonadota</taxon>
        <taxon>Gammaproteobacteria</taxon>
        <taxon>Lysobacterales</taxon>
        <taxon>Lysobacteraceae</taxon>
        <taxon>Xanthomonas</taxon>
    </lineage>
</organism>
<evidence type="ECO:0000313" key="2">
    <source>
        <dbReference type="Proteomes" id="UP001164737"/>
    </source>
</evidence>
<dbReference type="SUPFAM" id="SSF54001">
    <property type="entry name" value="Cysteine proteinases"/>
    <property type="match status" value="1"/>
</dbReference>
<dbReference type="Pfam" id="PF07313">
    <property type="entry name" value="AmiA-like"/>
    <property type="match status" value="1"/>
</dbReference>
<sequence length="306" mass="33497">MQHVFVIAGAATHNLLDHCSLPPKAGNAMFKTTLPLLMSLLFASCAGGFPAQAETSSGVTQPAPPSRATMDPYTVNKLNAVLDQASNHRGLSPGHLIDAISAEFLGTPYRDHVLQGSATTPEKLIIDFTGLDCFTYLDYVEAARKSYSQQDFVNHLVLTRYVEGVVSFTHRKHFFTDWANRPYELATDITAVVSPNAVSVTKALNRKADGSNYLPGLPVVDRTIAYIPTERVDSTVVSRLRTGDYIGIYTPLAGLDVTHVGFFIMTDKGPVLRNASSRKENMKVVDSPFMEYVARTPGIIVYRAKK</sequence>
<dbReference type="Proteomes" id="UP001164737">
    <property type="component" value="Chromosome"/>
</dbReference>
<gene>
    <name evidence="1" type="ORF">OEG85_04795</name>
</gene>
<evidence type="ECO:0000313" key="1">
    <source>
        <dbReference type="EMBL" id="WAH65297.1"/>
    </source>
</evidence>
<name>A0AA47ICB0_9XANT</name>
<dbReference type="Gene3D" id="2.30.260.10">
    <property type="entry name" value="putative xylanase like domain"/>
    <property type="match status" value="1"/>
</dbReference>
<dbReference type="Gene3D" id="1.10.3670.10">
    <property type="entry name" value="Putative xylanase like domain"/>
    <property type="match status" value="1"/>
</dbReference>
<accession>A0AA47ICB0</accession>
<reference evidence="1" key="1">
    <citation type="submission" date="2022-10" db="EMBL/GenBank/DDBJ databases">
        <title>Complete genome sequence resource for Xanthomonas hortorum isolated from Greek Oregano.</title>
        <authorList>
            <person name="Gonzalez-Tobon J."/>
            <person name="Helmann T.C."/>
            <person name="Daughtrey M."/>
            <person name="Stodghill P.V."/>
            <person name="Filiatrault M.J."/>
        </authorList>
    </citation>
    <scope>NUCLEOTIDE SEQUENCE</scope>
    <source>
        <strain evidence="1">Oregano 108</strain>
    </source>
</reference>
<dbReference type="RefSeq" id="WP_268214227.1">
    <property type="nucleotide sequence ID" value="NZ_CP107241.1"/>
</dbReference>
<protein>
    <submittedName>
        <fullName evidence="1">DUF1460 domain-containing protein</fullName>
    </submittedName>
</protein>
<dbReference type="EMBL" id="CP107241">
    <property type="protein sequence ID" value="WAH65297.1"/>
    <property type="molecule type" value="Genomic_DNA"/>
</dbReference>
<proteinExistence type="predicted"/>
<dbReference type="InterPro" id="IPR010846">
    <property type="entry name" value="AmiA-like"/>
</dbReference>